<dbReference type="SUPFAM" id="SSF53098">
    <property type="entry name" value="Ribonuclease H-like"/>
    <property type="match status" value="2"/>
</dbReference>
<dbReference type="Gene3D" id="3.40.50.300">
    <property type="entry name" value="P-loop containing nucleotide triphosphate hydrolases"/>
    <property type="match status" value="2"/>
</dbReference>
<evidence type="ECO:0000256" key="1">
    <source>
        <dbReference type="ARBA" id="ARBA00022741"/>
    </source>
</evidence>
<dbReference type="Pfam" id="PF13456">
    <property type="entry name" value="RVT_3"/>
    <property type="match status" value="1"/>
</dbReference>
<dbReference type="CDD" id="cd06222">
    <property type="entry name" value="RNase_H_like"/>
    <property type="match status" value="1"/>
</dbReference>
<feature type="compositionally biased region" description="Low complexity" evidence="5">
    <location>
        <begin position="278"/>
        <end position="287"/>
    </location>
</feature>
<dbReference type="PANTHER" id="PTHR47960">
    <property type="entry name" value="DEAD-BOX ATP-DEPENDENT RNA HELICASE 50"/>
    <property type="match status" value="1"/>
</dbReference>
<protein>
    <submittedName>
        <fullName evidence="8">Polyubiquitin family protein</fullName>
    </submittedName>
</protein>
<evidence type="ECO:0000259" key="7">
    <source>
        <dbReference type="Pfam" id="PF13456"/>
    </source>
</evidence>
<dbReference type="GO" id="GO:0004523">
    <property type="term" value="F:RNA-DNA hybrid ribonuclease activity"/>
    <property type="evidence" value="ECO:0007669"/>
    <property type="project" value="InterPro"/>
</dbReference>
<name>A0A6A3CLU9_HIBSY</name>
<dbReference type="InterPro" id="IPR001650">
    <property type="entry name" value="Helicase_C-like"/>
</dbReference>
<accession>A0A6A3CLU9</accession>
<sequence length="1077" mass="121045">MITSSEWNNTKWSNDPAGKRLTSIILQERFWRNIVYALKLTGPLVKVLRMVDGDKKPAMGYIYESMDRAKETIALSFLHKEEHYKKAFEYIDARWDCQLHRPLHAAGFFLNPEMYYENPENAMCVEVMNGLYACIQRLVPDLSTQYKIGEQLDLYQNAQGLFGNPMAVRQRKKRAPVLRVARGTGAFFNNFIQKGNRLAQSRLNDMVYVKFNRALRRRYQRKDTTDPILLKEIDESNEWLMGHMDDEDGEEDDFVFDGDDLTWSAVDKAYGASQATYSTRRTSTSSSSRDRGKGVAQTSTRRRPSTGLNLIDEDDEEIEQDIGLSEDDGEEEVLDEADTMFDRVFGSDIHKFLVPLKNRALKPNGQGFQTILVTATITKAVQKLIDEEFQGIEHLRTSTLHKKVASARHDFIKLSGSENKLEALLQVLEPSLTKGNRVMVFCNTLNSSLAVDHFLGENQIFTVNYHGEVPAEQRVENLNKFKSDDGDCPTLACTDLAARGLDLDVNHGSLDQTDLFFMARYRLAAWFLAVYKETSILMDCLICDPALGDCCANSRSSVIKIKAWTRPPKGYIKLNVDAAVTADWRKSGVGGILRVENGSVVGSFQEASGPGPPILIELMAIKKGLFFFASIQQQFEDRLIVETDSKIAVDWIKNYDRCPNVYVDLVNEIVTKLRGLGGIIRWVAMSANVEADALAKAGSLYDCSLSIILEDARKAINCVDRSWIQGNKVRVFMARYHPRDVFWRKKFSGPYPVEGKSLVEDVSHTEAPIVGSVDEIKLSTLKDSLVGWFKNFIKMKELATIMHKEGDLNNGSFDRALLQIITNCQARVEKSIVLKVGDRLFKVHVSEFEPCFNPESVWVESSSLEEAVASPLSKVGELVGVSPVKYPELEVGAEEAGRIVHSSEMQFAERCSEKEEKNLCCMGNSTRGSFLSGEGVEDRNIGEEMMMGPRSAVVGQGMVLSQLEEVGEHETLLVHGERSSGLSRELEDVSLKDKVGLLVHAEREKEDAYRKSSELARAFEGSKDYYIDFPMLDGRVESKVVEDGFHEGLRIQKSKGIGVVPTEGCDRFLAVWERIGL</sequence>
<reference evidence="8" key="1">
    <citation type="submission" date="2019-09" db="EMBL/GenBank/DDBJ databases">
        <title>Draft genome information of white flower Hibiscus syriacus.</title>
        <authorList>
            <person name="Kim Y.-M."/>
        </authorList>
    </citation>
    <scope>NUCLEOTIDE SEQUENCE [LARGE SCALE GENOMIC DNA]</scope>
    <source>
        <strain evidence="8">YM2019G1</strain>
    </source>
</reference>
<keyword evidence="2" id="KW-0378">Hydrolase</keyword>
<dbReference type="Pfam" id="PF00271">
    <property type="entry name" value="Helicase_C"/>
    <property type="match status" value="1"/>
</dbReference>
<gene>
    <name evidence="8" type="ORF">F3Y22_tig00004620pilonHSYRG00040</name>
</gene>
<evidence type="ECO:0000256" key="3">
    <source>
        <dbReference type="ARBA" id="ARBA00022806"/>
    </source>
</evidence>
<feature type="domain" description="Helicase C-terminal" evidence="6">
    <location>
        <begin position="420"/>
        <end position="507"/>
    </location>
</feature>
<dbReference type="EMBL" id="VEPZ02000269">
    <property type="protein sequence ID" value="KAE8728311.1"/>
    <property type="molecule type" value="Genomic_DNA"/>
</dbReference>
<organism evidence="8 9">
    <name type="scientific">Hibiscus syriacus</name>
    <name type="common">Rose of Sharon</name>
    <dbReference type="NCBI Taxonomy" id="106335"/>
    <lineage>
        <taxon>Eukaryota</taxon>
        <taxon>Viridiplantae</taxon>
        <taxon>Streptophyta</taxon>
        <taxon>Embryophyta</taxon>
        <taxon>Tracheophyta</taxon>
        <taxon>Spermatophyta</taxon>
        <taxon>Magnoliopsida</taxon>
        <taxon>eudicotyledons</taxon>
        <taxon>Gunneridae</taxon>
        <taxon>Pentapetalae</taxon>
        <taxon>rosids</taxon>
        <taxon>malvids</taxon>
        <taxon>Malvales</taxon>
        <taxon>Malvaceae</taxon>
        <taxon>Malvoideae</taxon>
        <taxon>Hibiscus</taxon>
    </lineage>
</organism>
<keyword evidence="9" id="KW-1185">Reference proteome</keyword>
<dbReference type="GO" id="GO:0003676">
    <property type="term" value="F:nucleic acid binding"/>
    <property type="evidence" value="ECO:0007669"/>
    <property type="project" value="InterPro"/>
</dbReference>
<dbReference type="SUPFAM" id="SSF52540">
    <property type="entry name" value="P-loop containing nucleoside triphosphate hydrolases"/>
    <property type="match status" value="1"/>
</dbReference>
<dbReference type="InterPro" id="IPR002156">
    <property type="entry name" value="RNaseH_domain"/>
</dbReference>
<dbReference type="Proteomes" id="UP000436088">
    <property type="component" value="Unassembled WGS sequence"/>
</dbReference>
<evidence type="ECO:0000256" key="4">
    <source>
        <dbReference type="ARBA" id="ARBA00022840"/>
    </source>
</evidence>
<evidence type="ECO:0000256" key="5">
    <source>
        <dbReference type="SAM" id="MobiDB-lite"/>
    </source>
</evidence>
<feature type="region of interest" description="Disordered" evidence="5">
    <location>
        <begin position="274"/>
        <end position="309"/>
    </location>
</feature>
<dbReference type="InterPro" id="IPR012337">
    <property type="entry name" value="RNaseH-like_sf"/>
</dbReference>
<dbReference type="Gene3D" id="3.30.420.10">
    <property type="entry name" value="Ribonuclease H-like superfamily/Ribonuclease H"/>
    <property type="match status" value="1"/>
</dbReference>
<dbReference type="AlphaFoldDB" id="A0A6A3CLU9"/>
<proteinExistence type="predicted"/>
<dbReference type="InterPro" id="IPR044730">
    <property type="entry name" value="RNase_H-like_dom_plant"/>
</dbReference>
<evidence type="ECO:0000259" key="6">
    <source>
        <dbReference type="Pfam" id="PF00271"/>
    </source>
</evidence>
<evidence type="ECO:0000313" key="8">
    <source>
        <dbReference type="EMBL" id="KAE8728311.1"/>
    </source>
</evidence>
<dbReference type="GO" id="GO:0005524">
    <property type="term" value="F:ATP binding"/>
    <property type="evidence" value="ECO:0007669"/>
    <property type="project" value="UniProtKB-KW"/>
</dbReference>
<dbReference type="GO" id="GO:0004386">
    <property type="term" value="F:helicase activity"/>
    <property type="evidence" value="ECO:0007669"/>
    <property type="project" value="UniProtKB-KW"/>
</dbReference>
<keyword evidence="1" id="KW-0547">Nucleotide-binding</keyword>
<keyword evidence="3" id="KW-0347">Helicase</keyword>
<evidence type="ECO:0000313" key="9">
    <source>
        <dbReference type="Proteomes" id="UP000436088"/>
    </source>
</evidence>
<feature type="domain" description="RNase H type-1" evidence="7">
    <location>
        <begin position="575"/>
        <end position="697"/>
    </location>
</feature>
<evidence type="ECO:0000256" key="2">
    <source>
        <dbReference type="ARBA" id="ARBA00022801"/>
    </source>
</evidence>
<dbReference type="InterPro" id="IPR027417">
    <property type="entry name" value="P-loop_NTPase"/>
</dbReference>
<comment type="caution">
    <text evidence="8">The sequence shown here is derived from an EMBL/GenBank/DDBJ whole genome shotgun (WGS) entry which is preliminary data.</text>
</comment>
<dbReference type="InterPro" id="IPR036397">
    <property type="entry name" value="RNaseH_sf"/>
</dbReference>
<keyword evidence="4" id="KW-0067">ATP-binding</keyword>